<protein>
    <submittedName>
        <fullName evidence="6">Unannotated protein</fullName>
    </submittedName>
</protein>
<reference evidence="6" key="1">
    <citation type="submission" date="2020-05" db="EMBL/GenBank/DDBJ databases">
        <authorList>
            <person name="Chiriac C."/>
            <person name="Salcher M."/>
            <person name="Ghai R."/>
            <person name="Kavagutti S V."/>
        </authorList>
    </citation>
    <scope>NUCLEOTIDE SEQUENCE</scope>
</reference>
<dbReference type="GO" id="GO:0030246">
    <property type="term" value="F:carbohydrate binding"/>
    <property type="evidence" value="ECO:0007669"/>
    <property type="project" value="UniProtKB-ARBA"/>
</dbReference>
<dbReference type="GO" id="GO:0030313">
    <property type="term" value="C:cell envelope"/>
    <property type="evidence" value="ECO:0007669"/>
    <property type="project" value="UniProtKB-SubCell"/>
</dbReference>
<feature type="compositionally biased region" description="Low complexity" evidence="4">
    <location>
        <begin position="33"/>
        <end position="61"/>
    </location>
</feature>
<gene>
    <name evidence="6" type="ORF">UFOPK1493_00595</name>
</gene>
<dbReference type="PROSITE" id="PS51257">
    <property type="entry name" value="PROKAR_LIPOPROTEIN"/>
    <property type="match status" value="1"/>
</dbReference>
<comment type="subcellular location">
    <subcellularLocation>
        <location evidence="1">Cell envelope</location>
    </subcellularLocation>
</comment>
<proteinExistence type="inferred from homology"/>
<feature type="domain" description="Periplasmic binding protein" evidence="5">
    <location>
        <begin position="127"/>
        <end position="357"/>
    </location>
</feature>
<evidence type="ECO:0000256" key="4">
    <source>
        <dbReference type="SAM" id="MobiDB-lite"/>
    </source>
</evidence>
<evidence type="ECO:0000259" key="5">
    <source>
        <dbReference type="Pfam" id="PF13407"/>
    </source>
</evidence>
<dbReference type="InterPro" id="IPR028082">
    <property type="entry name" value="Peripla_BP_I"/>
</dbReference>
<comment type="similarity">
    <text evidence="2">Belongs to the bacterial solute-binding protein 2 family.</text>
</comment>
<sequence>MRARSKFAAAAMTIVFATTAVACGDDEGSDSSADTTAAAADTTAAAADTTAAPDTAAPATDAPEETTDGGTDTTAAATDGPDTSSGEMPEGGVEVAIEGDLSVLDGLSAGIANLAPVPGAERWSRPLEECLTANGVDVDFQDVGGDPTKLPAILDAWLAAERDLVFNIGIDMSGQESTIARFGEASVPFITWGAGNPEGVVALDANQEEDGRIIARYVAEQIGGEGDVVLVNANNPALQSREAGITEVFADYPGINLIVTGEALGFSAESAQTSTEAALQANPDVKAVIGGFGSLGIGAANAVEAAGSDAIVVSMNGDPEEYAAIREGGPFVATVADGHEFGGEAACAIAASMVAGNPAPGEAGVPILATSVLVTADNVPAEGEIESTPRKFYQLP</sequence>
<dbReference type="EMBL" id="CAEZSR010000012">
    <property type="protein sequence ID" value="CAB4545071.1"/>
    <property type="molecule type" value="Genomic_DNA"/>
</dbReference>
<evidence type="ECO:0000256" key="1">
    <source>
        <dbReference type="ARBA" id="ARBA00004196"/>
    </source>
</evidence>
<dbReference type="AlphaFoldDB" id="A0A6J6C102"/>
<keyword evidence="3" id="KW-0732">Signal</keyword>
<evidence type="ECO:0000313" key="6">
    <source>
        <dbReference type="EMBL" id="CAB4545071.1"/>
    </source>
</evidence>
<dbReference type="Pfam" id="PF13407">
    <property type="entry name" value="Peripla_BP_4"/>
    <property type="match status" value="1"/>
</dbReference>
<dbReference type="PANTHER" id="PTHR46847">
    <property type="entry name" value="D-ALLOSE-BINDING PERIPLASMIC PROTEIN-RELATED"/>
    <property type="match status" value="1"/>
</dbReference>
<accession>A0A6J6C102</accession>
<organism evidence="6">
    <name type="scientific">freshwater metagenome</name>
    <dbReference type="NCBI Taxonomy" id="449393"/>
    <lineage>
        <taxon>unclassified sequences</taxon>
        <taxon>metagenomes</taxon>
        <taxon>ecological metagenomes</taxon>
    </lineage>
</organism>
<feature type="region of interest" description="Disordered" evidence="4">
    <location>
        <begin position="23"/>
        <end position="91"/>
    </location>
</feature>
<dbReference type="Gene3D" id="3.40.50.2300">
    <property type="match status" value="2"/>
</dbReference>
<dbReference type="PANTHER" id="PTHR46847:SF2">
    <property type="entry name" value="ABC TRANSPORTER SUGAR-BINDING PROTEIN"/>
    <property type="match status" value="1"/>
</dbReference>
<name>A0A6J6C102_9ZZZZ</name>
<dbReference type="InterPro" id="IPR025997">
    <property type="entry name" value="SBP_2_dom"/>
</dbReference>
<dbReference type="CDD" id="cd01536">
    <property type="entry name" value="PBP1_ABC_sugar_binding-like"/>
    <property type="match status" value="1"/>
</dbReference>
<evidence type="ECO:0000256" key="3">
    <source>
        <dbReference type="ARBA" id="ARBA00022729"/>
    </source>
</evidence>
<evidence type="ECO:0000256" key="2">
    <source>
        <dbReference type="ARBA" id="ARBA00007639"/>
    </source>
</evidence>
<feature type="compositionally biased region" description="Low complexity" evidence="4">
    <location>
        <begin position="68"/>
        <end position="83"/>
    </location>
</feature>
<dbReference type="SUPFAM" id="SSF53822">
    <property type="entry name" value="Periplasmic binding protein-like I"/>
    <property type="match status" value="1"/>
</dbReference>